<dbReference type="Proteomes" id="UP000594638">
    <property type="component" value="Unassembled WGS sequence"/>
</dbReference>
<dbReference type="EMBL" id="CACTIH010003781">
    <property type="protein sequence ID" value="CAA2984867.1"/>
    <property type="molecule type" value="Genomic_DNA"/>
</dbReference>
<keyword evidence="3" id="KW-1185">Reference proteome</keyword>
<dbReference type="Gramene" id="OE9A081151T1">
    <property type="protein sequence ID" value="OE9A081151C1"/>
    <property type="gene ID" value="OE9A081151"/>
</dbReference>
<feature type="compositionally biased region" description="Basic residues" evidence="1">
    <location>
        <begin position="1"/>
        <end position="12"/>
    </location>
</feature>
<evidence type="ECO:0000256" key="1">
    <source>
        <dbReference type="SAM" id="MobiDB-lite"/>
    </source>
</evidence>
<protein>
    <submittedName>
        <fullName evidence="2">Uncharacterized protein</fullName>
    </submittedName>
</protein>
<accession>A0A8S0RZT6</accession>
<organism evidence="2 3">
    <name type="scientific">Olea europaea subsp. europaea</name>
    <dbReference type="NCBI Taxonomy" id="158383"/>
    <lineage>
        <taxon>Eukaryota</taxon>
        <taxon>Viridiplantae</taxon>
        <taxon>Streptophyta</taxon>
        <taxon>Embryophyta</taxon>
        <taxon>Tracheophyta</taxon>
        <taxon>Spermatophyta</taxon>
        <taxon>Magnoliopsida</taxon>
        <taxon>eudicotyledons</taxon>
        <taxon>Gunneridae</taxon>
        <taxon>Pentapetalae</taxon>
        <taxon>asterids</taxon>
        <taxon>lamiids</taxon>
        <taxon>Lamiales</taxon>
        <taxon>Oleaceae</taxon>
        <taxon>Oleeae</taxon>
        <taxon>Olea</taxon>
    </lineage>
</organism>
<feature type="region of interest" description="Disordered" evidence="1">
    <location>
        <begin position="1"/>
        <end position="82"/>
    </location>
</feature>
<sequence length="82" mass="8358">MSQKAGGRHQRQPSRSVFVFPDNFSSPLTEDNDGGDSKLPPLAAGPPPKEKTGGAGGSLPPTLPPKSLGGMPAPDHSGKDKA</sequence>
<reference evidence="2 3" key="1">
    <citation type="submission" date="2019-12" db="EMBL/GenBank/DDBJ databases">
        <authorList>
            <person name="Alioto T."/>
            <person name="Alioto T."/>
            <person name="Gomez Garrido J."/>
        </authorList>
    </citation>
    <scope>NUCLEOTIDE SEQUENCE [LARGE SCALE GENOMIC DNA]</scope>
</reference>
<proteinExistence type="predicted"/>
<dbReference type="AlphaFoldDB" id="A0A8S0RZT6"/>
<name>A0A8S0RZT6_OLEEU</name>
<comment type="caution">
    <text evidence="2">The sequence shown here is derived from an EMBL/GenBank/DDBJ whole genome shotgun (WGS) entry which is preliminary data.</text>
</comment>
<evidence type="ECO:0000313" key="2">
    <source>
        <dbReference type="EMBL" id="CAA2984867.1"/>
    </source>
</evidence>
<evidence type="ECO:0000313" key="3">
    <source>
        <dbReference type="Proteomes" id="UP000594638"/>
    </source>
</evidence>
<gene>
    <name evidence="2" type="ORF">OLEA9_A081151</name>
</gene>